<evidence type="ECO:0000313" key="2">
    <source>
        <dbReference type="Proteomes" id="UP000460257"/>
    </source>
</evidence>
<dbReference type="Proteomes" id="UP000460257">
    <property type="component" value="Unassembled WGS sequence"/>
</dbReference>
<keyword evidence="2" id="KW-1185">Reference proteome</keyword>
<comment type="caution">
    <text evidence="1">The sequence shown here is derived from an EMBL/GenBank/DDBJ whole genome shotgun (WGS) entry which is preliminary data.</text>
</comment>
<dbReference type="AlphaFoldDB" id="A0A6N7J1E2"/>
<gene>
    <name evidence="1" type="ORF">FRC54_08110</name>
</gene>
<sequence>MFLRIISFKEEKTNEKCQKVTCHRDGNSYCSHSSTWGGFCSCTDSATTSAAATTPSATSTTKVTYTVDDEEVTADTEAKKNPALKLNTVTDAGKTAAITVSGTTRKVYVIPGILRL</sequence>
<name>A0A6N7J1E2_9FIRM</name>
<protein>
    <submittedName>
        <fullName evidence="1">Uncharacterized protein</fullName>
    </submittedName>
</protein>
<evidence type="ECO:0000313" key="1">
    <source>
        <dbReference type="EMBL" id="MQN01865.1"/>
    </source>
</evidence>
<organism evidence="1 2">
    <name type="scientific">Candidatus Weimeria bifida</name>
    <dbReference type="NCBI Taxonomy" id="2599074"/>
    <lineage>
        <taxon>Bacteria</taxon>
        <taxon>Bacillati</taxon>
        <taxon>Bacillota</taxon>
        <taxon>Clostridia</taxon>
        <taxon>Lachnospirales</taxon>
        <taxon>Lachnospiraceae</taxon>
        <taxon>Candidatus Weimeria</taxon>
    </lineage>
</organism>
<reference evidence="1" key="1">
    <citation type="journal article" date="2020" name="Appl. Environ. Microbiol.">
        <title>Medium-Chain Fatty Acid Synthesis by 'Candidatus Weimeria bifida' gen. nov., sp. nov., and 'Candidatus Pseudoramibacter fermentans' sp. nov.</title>
        <authorList>
            <person name="Scarborough M.J."/>
            <person name="Myers K.S."/>
            <person name="Donohue T.J."/>
            <person name="Noguera D.R."/>
        </authorList>
    </citation>
    <scope>NUCLEOTIDE SEQUENCE</scope>
    <source>
        <strain evidence="1">LCO1.1</strain>
    </source>
</reference>
<proteinExistence type="predicted"/>
<accession>A0A6N7J1E2</accession>
<dbReference type="EMBL" id="VOGC01000007">
    <property type="protein sequence ID" value="MQN01865.1"/>
    <property type="molecule type" value="Genomic_DNA"/>
</dbReference>